<dbReference type="Gene3D" id="1.25.40.10">
    <property type="entry name" value="Tetratricopeptide repeat domain"/>
    <property type="match status" value="3"/>
</dbReference>
<evidence type="ECO:0000313" key="12">
    <source>
        <dbReference type="EMBL" id="MCQ8186621.1"/>
    </source>
</evidence>
<keyword evidence="3" id="KW-0597">Phosphoprotein</keyword>
<dbReference type="Pfam" id="PF13581">
    <property type="entry name" value="HATPase_c_2"/>
    <property type="match status" value="1"/>
</dbReference>
<dbReference type="EMBL" id="JANIBC010000024">
    <property type="protein sequence ID" value="MCQ8186621.1"/>
    <property type="molecule type" value="Genomic_DNA"/>
</dbReference>
<protein>
    <recommendedName>
        <fullName evidence="2">histidine kinase</fullName>
        <ecNumber evidence="2">2.7.13.3</ecNumber>
    </recommendedName>
</protein>
<evidence type="ECO:0000256" key="3">
    <source>
        <dbReference type="ARBA" id="ARBA00022553"/>
    </source>
</evidence>
<dbReference type="Proteomes" id="UP001142610">
    <property type="component" value="Unassembled WGS sequence"/>
</dbReference>
<dbReference type="AlphaFoldDB" id="A0A9X2LBF9"/>
<evidence type="ECO:0000256" key="4">
    <source>
        <dbReference type="ARBA" id="ARBA00022679"/>
    </source>
</evidence>
<evidence type="ECO:0000256" key="7">
    <source>
        <dbReference type="ARBA" id="ARBA00022840"/>
    </source>
</evidence>
<evidence type="ECO:0000256" key="5">
    <source>
        <dbReference type="ARBA" id="ARBA00022741"/>
    </source>
</evidence>
<feature type="domain" description="Signal transduction histidine kinase subgroup 2 dimerisation and phosphoacceptor" evidence="10">
    <location>
        <begin position="576"/>
        <end position="650"/>
    </location>
</feature>
<dbReference type="Pfam" id="PF13181">
    <property type="entry name" value="TPR_8"/>
    <property type="match status" value="1"/>
</dbReference>
<gene>
    <name evidence="12" type="ORF">NOG11_14655</name>
</gene>
<evidence type="ECO:0000256" key="2">
    <source>
        <dbReference type="ARBA" id="ARBA00012438"/>
    </source>
</evidence>
<dbReference type="InterPro" id="IPR036890">
    <property type="entry name" value="HATPase_C_sf"/>
</dbReference>
<evidence type="ECO:0000256" key="1">
    <source>
        <dbReference type="ARBA" id="ARBA00000085"/>
    </source>
</evidence>
<evidence type="ECO:0000313" key="13">
    <source>
        <dbReference type="Proteomes" id="UP001142610"/>
    </source>
</evidence>
<feature type="repeat" description="TPR" evidence="8">
    <location>
        <begin position="129"/>
        <end position="162"/>
    </location>
</feature>
<dbReference type="SMART" id="SM00028">
    <property type="entry name" value="TPR"/>
    <property type="match status" value="5"/>
</dbReference>
<feature type="transmembrane region" description="Helical" evidence="9">
    <location>
        <begin position="538"/>
        <end position="560"/>
    </location>
</feature>
<evidence type="ECO:0000256" key="8">
    <source>
        <dbReference type="PROSITE-ProRule" id="PRU00339"/>
    </source>
</evidence>
<sequence length="766" mass="85153">MADRCLKAFAKAGSAQQSQFARRYVESGNATLEAEKLTRFEAAAETESRPLFRAMALPNDPSDPASSRYAELLGLLEDGRHHDDPHKQLVALRGLFRLAYDGGDFEAAAEHAQNESAIARGEGMRRAEAVARIRLGSSYLRAGATERAVETYRQALAMRRDLSDQDLKRLCGQTSSAVSNAARMDEEALNSLIRAAEESGEAAFEICLRYGAVVRSNVRGDIEKAREMAEAILEDLRAPELARLAVIEPQLRFQISATYYRGGDLPRAVRGYQEVIDQNQGDILLQVRALNSLAAILGDMGEYETAIGMVERAIDLSEDMELPNEQWRATLLTNIGWARGMQGRHEDALRHFDDAERYVSDDPSATVRGFMHYARARSLEGLGRSEEAITEAQRAVPVILLKRNPLEAAAVLIWLSEQHLEAGDTALAEQALAEATAITERDDVDRDSLDRDTRFNLWELRYHTNMARLMRRMGRAEDGIDNANRALALSEARFERESLQATSTAQLRFEISDRERALELLRSEAEVRELRLQRTQTWTAAGFALFTLAVLAAFFAYIAFRNQRRLAAAQTTFLRETQHRAGNNLHLICSLLNLGARQPSAHSDAVSLANSTADRARTMALIHHHLYREGQERRADPKTFFDQLAEMLEASLGRDEVKLVTDVENVPMDADEFTPIGLIACELITNAYKHAFGPEGGEIRVSVSTASGSRVLEIADDGRGFDSTSTPNPSGDTFHGLQLLEDLAHQVSGRLSRPLSKEGTVWRVTF</sequence>
<keyword evidence="9" id="KW-1133">Transmembrane helix</keyword>
<dbReference type="SUPFAM" id="SSF48452">
    <property type="entry name" value="TPR-like"/>
    <property type="match status" value="4"/>
</dbReference>
<dbReference type="RefSeq" id="WP_256620559.1">
    <property type="nucleotide sequence ID" value="NZ_JANIBC010000024.1"/>
</dbReference>
<dbReference type="GO" id="GO:0005524">
    <property type="term" value="F:ATP binding"/>
    <property type="evidence" value="ECO:0007669"/>
    <property type="project" value="UniProtKB-KW"/>
</dbReference>
<dbReference type="InterPro" id="IPR011990">
    <property type="entry name" value="TPR-like_helical_dom_sf"/>
</dbReference>
<keyword evidence="9" id="KW-0472">Membrane</keyword>
<dbReference type="Gene3D" id="3.30.565.10">
    <property type="entry name" value="Histidine kinase-like ATPase, C-terminal domain"/>
    <property type="match status" value="1"/>
</dbReference>
<evidence type="ECO:0000256" key="6">
    <source>
        <dbReference type="ARBA" id="ARBA00022777"/>
    </source>
</evidence>
<dbReference type="PROSITE" id="PS50005">
    <property type="entry name" value="TPR"/>
    <property type="match status" value="2"/>
</dbReference>
<organism evidence="12 13">
    <name type="scientific">Parvularcula maris</name>
    <dbReference type="NCBI Taxonomy" id="2965077"/>
    <lineage>
        <taxon>Bacteria</taxon>
        <taxon>Pseudomonadati</taxon>
        <taxon>Pseudomonadota</taxon>
        <taxon>Alphaproteobacteria</taxon>
        <taxon>Parvularculales</taxon>
        <taxon>Parvularculaceae</taxon>
        <taxon>Parvularcula</taxon>
    </lineage>
</organism>
<dbReference type="Pfam" id="PF07568">
    <property type="entry name" value="HisKA_2"/>
    <property type="match status" value="1"/>
</dbReference>
<feature type="repeat" description="TPR" evidence="8">
    <location>
        <begin position="287"/>
        <end position="320"/>
    </location>
</feature>
<dbReference type="EC" id="2.7.13.3" evidence="2"/>
<comment type="caution">
    <text evidence="12">The sequence shown here is derived from an EMBL/GenBank/DDBJ whole genome shotgun (WGS) entry which is preliminary data.</text>
</comment>
<dbReference type="InterPro" id="IPR003594">
    <property type="entry name" value="HATPase_dom"/>
</dbReference>
<proteinExistence type="predicted"/>
<dbReference type="InterPro" id="IPR019734">
    <property type="entry name" value="TPR_rpt"/>
</dbReference>
<keyword evidence="7" id="KW-0067">ATP-binding</keyword>
<dbReference type="InterPro" id="IPR011495">
    <property type="entry name" value="Sig_transdc_His_kin_sub2_dim/P"/>
</dbReference>
<name>A0A9X2LBF9_9PROT</name>
<keyword evidence="4" id="KW-0808">Transferase</keyword>
<keyword evidence="9" id="KW-0812">Transmembrane</keyword>
<dbReference type="PANTHER" id="PTHR41523">
    <property type="entry name" value="TWO-COMPONENT SYSTEM SENSOR PROTEIN"/>
    <property type="match status" value="1"/>
</dbReference>
<keyword evidence="6" id="KW-0418">Kinase</keyword>
<keyword evidence="8" id="KW-0802">TPR repeat</keyword>
<accession>A0A9X2LBF9</accession>
<dbReference type="GO" id="GO:0004673">
    <property type="term" value="F:protein histidine kinase activity"/>
    <property type="evidence" value="ECO:0007669"/>
    <property type="project" value="UniProtKB-EC"/>
</dbReference>
<comment type="catalytic activity">
    <reaction evidence="1">
        <text>ATP + protein L-histidine = ADP + protein N-phospho-L-histidine.</text>
        <dbReference type="EC" id="2.7.13.3"/>
    </reaction>
</comment>
<reference evidence="12" key="1">
    <citation type="submission" date="2022-07" db="EMBL/GenBank/DDBJ databases">
        <title>Parvularcula maris sp. nov., an algicidal bacterium isolated from seawater.</title>
        <authorList>
            <person name="Li F."/>
        </authorList>
    </citation>
    <scope>NUCLEOTIDE SEQUENCE</scope>
    <source>
        <strain evidence="12">BGMRC 0090</strain>
    </source>
</reference>
<evidence type="ECO:0000256" key="9">
    <source>
        <dbReference type="SAM" id="Phobius"/>
    </source>
</evidence>
<evidence type="ECO:0000259" key="10">
    <source>
        <dbReference type="Pfam" id="PF07568"/>
    </source>
</evidence>
<dbReference type="SUPFAM" id="SSF55874">
    <property type="entry name" value="ATPase domain of HSP90 chaperone/DNA topoisomerase II/histidine kinase"/>
    <property type="match status" value="1"/>
</dbReference>
<dbReference type="Pfam" id="PF13424">
    <property type="entry name" value="TPR_12"/>
    <property type="match status" value="1"/>
</dbReference>
<evidence type="ECO:0000259" key="11">
    <source>
        <dbReference type="Pfam" id="PF13581"/>
    </source>
</evidence>
<feature type="domain" description="Histidine kinase/HSP90-like ATPase" evidence="11">
    <location>
        <begin position="665"/>
        <end position="748"/>
    </location>
</feature>
<dbReference type="PANTHER" id="PTHR41523:SF8">
    <property type="entry name" value="ETHYLENE RESPONSE SENSOR PROTEIN"/>
    <property type="match status" value="1"/>
</dbReference>
<keyword evidence="5" id="KW-0547">Nucleotide-binding</keyword>
<keyword evidence="13" id="KW-1185">Reference proteome</keyword>